<name>A0AAN8XAJ2_HALRR</name>
<protein>
    <submittedName>
        <fullName evidence="1">Uncharacterized protein</fullName>
    </submittedName>
</protein>
<organism evidence="1 2">
    <name type="scientific">Halocaridina rubra</name>
    <name type="common">Hawaiian red shrimp</name>
    <dbReference type="NCBI Taxonomy" id="373956"/>
    <lineage>
        <taxon>Eukaryota</taxon>
        <taxon>Metazoa</taxon>
        <taxon>Ecdysozoa</taxon>
        <taxon>Arthropoda</taxon>
        <taxon>Crustacea</taxon>
        <taxon>Multicrustacea</taxon>
        <taxon>Malacostraca</taxon>
        <taxon>Eumalacostraca</taxon>
        <taxon>Eucarida</taxon>
        <taxon>Decapoda</taxon>
        <taxon>Pleocyemata</taxon>
        <taxon>Caridea</taxon>
        <taxon>Atyoidea</taxon>
        <taxon>Atyidae</taxon>
        <taxon>Halocaridina</taxon>
    </lineage>
</organism>
<accession>A0AAN8XAJ2</accession>
<evidence type="ECO:0000313" key="2">
    <source>
        <dbReference type="Proteomes" id="UP001381693"/>
    </source>
</evidence>
<comment type="caution">
    <text evidence="1">The sequence shown here is derived from an EMBL/GenBank/DDBJ whole genome shotgun (WGS) entry which is preliminary data.</text>
</comment>
<gene>
    <name evidence="1" type="ORF">SK128_024729</name>
</gene>
<sequence>MKTTSDFIKNGSHEEFLSVLQYYGDAIKMKASQKKKNDEGLVQLDKWYQEDLEKLVRSRSPSHITRDELVRLMKWKLSRGKFRPRLVELAASNSNESVKDASAKGIRLALGNKVEDAINALDVLKGVGPATASGILAACVPERCCFFADEVALAVLPVSSLKYNISEYQLLNATVVDIVNRLNKEIKTENKEADDEHTWTPHKVELAIWTHAVILKNKPELLSDFKRSAKESTGSIKKRRLN</sequence>
<dbReference type="EMBL" id="JAXCGZ010009982">
    <property type="protein sequence ID" value="KAK7075929.1"/>
    <property type="molecule type" value="Genomic_DNA"/>
</dbReference>
<evidence type="ECO:0000313" key="1">
    <source>
        <dbReference type="EMBL" id="KAK7075929.1"/>
    </source>
</evidence>
<proteinExistence type="predicted"/>
<dbReference type="AlphaFoldDB" id="A0AAN8XAJ2"/>
<dbReference type="PANTHER" id="PTHR21521:SF0">
    <property type="entry name" value="AMUN, ISOFORM A"/>
    <property type="match status" value="1"/>
</dbReference>
<dbReference type="Proteomes" id="UP001381693">
    <property type="component" value="Unassembled WGS sequence"/>
</dbReference>
<keyword evidence="2" id="KW-1185">Reference proteome</keyword>
<dbReference type="PANTHER" id="PTHR21521">
    <property type="entry name" value="AMUN, ISOFORM A"/>
    <property type="match status" value="1"/>
</dbReference>
<reference evidence="1 2" key="1">
    <citation type="submission" date="2023-11" db="EMBL/GenBank/DDBJ databases">
        <title>Halocaridina rubra genome assembly.</title>
        <authorList>
            <person name="Smith C."/>
        </authorList>
    </citation>
    <scope>NUCLEOTIDE SEQUENCE [LARGE SCALE GENOMIC DNA]</scope>
    <source>
        <strain evidence="1">EP-1</strain>
        <tissue evidence="1">Whole</tissue>
    </source>
</reference>